<evidence type="ECO:0000256" key="3">
    <source>
        <dbReference type="ARBA" id="ARBA00022692"/>
    </source>
</evidence>
<evidence type="ECO:0000256" key="4">
    <source>
        <dbReference type="ARBA" id="ARBA00022824"/>
    </source>
</evidence>
<evidence type="ECO:0000256" key="7">
    <source>
        <dbReference type="SAM" id="Phobius"/>
    </source>
</evidence>
<name>A0A839EVX8_9GAMM</name>
<evidence type="ECO:0000256" key="2">
    <source>
        <dbReference type="ARBA" id="ARBA00004586"/>
    </source>
</evidence>
<dbReference type="GO" id="GO:0012505">
    <property type="term" value="C:endomembrane system"/>
    <property type="evidence" value="ECO:0007669"/>
    <property type="project" value="UniProtKB-SubCell"/>
</dbReference>
<keyword evidence="9" id="KW-1185">Reference proteome</keyword>
<dbReference type="RefSeq" id="WP_182531802.1">
    <property type="nucleotide sequence ID" value="NZ_JACGXL010000005.1"/>
</dbReference>
<dbReference type="Pfam" id="PF07787">
    <property type="entry name" value="TMEM43"/>
    <property type="match status" value="1"/>
</dbReference>
<dbReference type="GO" id="GO:0071763">
    <property type="term" value="P:nuclear membrane organization"/>
    <property type="evidence" value="ECO:0007669"/>
    <property type="project" value="TreeGrafter"/>
</dbReference>
<comment type="subcellular location">
    <subcellularLocation>
        <location evidence="1">Endomembrane system</location>
        <topology evidence="1">Multi-pass membrane protein</topology>
    </subcellularLocation>
    <subcellularLocation>
        <location evidence="2">Endoplasmic reticulum membrane</location>
    </subcellularLocation>
</comment>
<evidence type="ECO:0000313" key="8">
    <source>
        <dbReference type="EMBL" id="MBA8888747.1"/>
    </source>
</evidence>
<keyword evidence="4" id="KW-0256">Endoplasmic reticulum</keyword>
<keyword evidence="3 7" id="KW-0812">Transmembrane</keyword>
<dbReference type="AlphaFoldDB" id="A0A839EVX8"/>
<dbReference type="EMBL" id="JACGXL010000005">
    <property type="protein sequence ID" value="MBA8888747.1"/>
    <property type="molecule type" value="Genomic_DNA"/>
</dbReference>
<comment type="caution">
    <text evidence="8">The sequence shown here is derived from an EMBL/GenBank/DDBJ whole genome shotgun (WGS) entry which is preliminary data.</text>
</comment>
<feature type="transmembrane region" description="Helical" evidence="7">
    <location>
        <begin position="12"/>
        <end position="32"/>
    </location>
</feature>
<dbReference type="PANTHER" id="PTHR13416">
    <property type="match status" value="1"/>
</dbReference>
<reference evidence="8 9" key="1">
    <citation type="submission" date="2020-07" db="EMBL/GenBank/DDBJ databases">
        <title>Genomic Encyclopedia of Type Strains, Phase IV (KMG-V): Genome sequencing to study the core and pangenomes of soil and plant-associated prokaryotes.</title>
        <authorList>
            <person name="Whitman W."/>
        </authorList>
    </citation>
    <scope>NUCLEOTIDE SEQUENCE [LARGE SCALE GENOMIC DNA]</scope>
    <source>
        <strain evidence="8 9">RH2WT43</strain>
    </source>
</reference>
<proteinExistence type="predicted"/>
<accession>A0A839EVX8</accession>
<dbReference type="PANTHER" id="PTHR13416:SF2">
    <property type="entry name" value="TRANSMEMBRANE PROTEIN 43"/>
    <property type="match status" value="1"/>
</dbReference>
<dbReference type="GO" id="GO:0006629">
    <property type="term" value="P:lipid metabolic process"/>
    <property type="evidence" value="ECO:0007669"/>
    <property type="project" value="TreeGrafter"/>
</dbReference>
<evidence type="ECO:0000313" key="9">
    <source>
        <dbReference type="Proteomes" id="UP000550401"/>
    </source>
</evidence>
<evidence type="ECO:0000256" key="1">
    <source>
        <dbReference type="ARBA" id="ARBA00004127"/>
    </source>
</evidence>
<protein>
    <submittedName>
        <fullName evidence="8">Uncharacterized protein</fullName>
    </submittedName>
</protein>
<keyword evidence="6 7" id="KW-0472">Membrane</keyword>
<dbReference type="InterPro" id="IPR012430">
    <property type="entry name" value="TMEM43_fam"/>
</dbReference>
<keyword evidence="5 7" id="KW-1133">Transmembrane helix</keyword>
<evidence type="ECO:0000256" key="6">
    <source>
        <dbReference type="ARBA" id="ARBA00023136"/>
    </source>
</evidence>
<sequence>MARRGRRSGGRPSLLLVLVAVLAAGAAVVWWLRHHPHAMPTLPAPDKPGPASLERVDARNEGREIELSGPLRVTRPARDGALAIQADAVMLLRDVQMLQWQEQCAGTQCRYALEWSPHRIDSHAFREVAGHRNDAPFPFSAESFPAGEVRLGAYAIDASLAAAGAAAQPYPVSTARLPPNLAATFRDCDGALCTGDPKHPAAGDLRVAYRVIPAGSRSLSGVQQDGRLRAAKR</sequence>
<gene>
    <name evidence="8" type="ORF">FHW12_002983</name>
</gene>
<evidence type="ECO:0000256" key="5">
    <source>
        <dbReference type="ARBA" id="ARBA00022989"/>
    </source>
</evidence>
<dbReference type="Proteomes" id="UP000550401">
    <property type="component" value="Unassembled WGS sequence"/>
</dbReference>
<organism evidence="8 9">
    <name type="scientific">Dokdonella fugitiva</name>
    <dbReference type="NCBI Taxonomy" id="328517"/>
    <lineage>
        <taxon>Bacteria</taxon>
        <taxon>Pseudomonadati</taxon>
        <taxon>Pseudomonadota</taxon>
        <taxon>Gammaproteobacteria</taxon>
        <taxon>Lysobacterales</taxon>
        <taxon>Rhodanobacteraceae</taxon>
        <taxon>Dokdonella</taxon>
    </lineage>
</organism>